<name>A0ABX8JLL3_9BACT</name>
<accession>A0ABX8JLL3</accession>
<keyword evidence="3" id="KW-1185">Reference proteome</keyword>
<dbReference type="NCBIfam" id="TIGR03183">
    <property type="entry name" value="DNA_S_dndC"/>
    <property type="match status" value="1"/>
</dbReference>
<sequence length="515" mass="59079">MNRELKKRFSEAIMSNHRPKSSFDKHGGLSKTVEFLIADIQELYLTDGLPWVVGYSGGKDSTAVLQLIWLAITELKPEQRTKSIHVISTDTLVENPIVSIWVNKSHLQLKVAAERTNLPFVPHQLLPEVTDTFWVNLIGRGYPAPNKMFRWCTARLKINPSNKFINELTQDNRGSVLVLGTRKSESATRGRSMLRHEKGRVRDRLSPNSSLPGAHVYSPIEDWTNDDVWTFLMQVKNPWGFDNKALLTMYQGATEGGECPLVVDTTTQSCGDSRFGCWVCTLVTKDRSMQAMINNDEEKQWMQPLIDLREELAANDRSLRDWRKMDGRIQLKNRDEAIRGPYLPHAREMWLSKILSAEKWIHENGPEEVRQIELITISELERIRDIWLHEKKEIEDNLPRIYKEIMGVDFPGMVTSDTKTFSQEDLHLLREVTGGNELMYELVRNLLTVESNFRSMTRRTGLFAAIESEIERCYYDGEQDAVSMAKRRKLALEAARSGDGRVTSSILNRTEEGAL</sequence>
<organism evidence="2 3">
    <name type="scientific">Geomonas diazotrophica</name>
    <dbReference type="NCBI Taxonomy" id="2843197"/>
    <lineage>
        <taxon>Bacteria</taxon>
        <taxon>Pseudomonadati</taxon>
        <taxon>Thermodesulfobacteriota</taxon>
        <taxon>Desulfuromonadia</taxon>
        <taxon>Geobacterales</taxon>
        <taxon>Geobacteraceae</taxon>
        <taxon>Geomonas</taxon>
    </lineage>
</organism>
<dbReference type="Pfam" id="PF01507">
    <property type="entry name" value="PAPS_reduct"/>
    <property type="match status" value="1"/>
</dbReference>
<dbReference type="InterPro" id="IPR050128">
    <property type="entry name" value="Sulfate_adenylyltrnsfr_sub2"/>
</dbReference>
<dbReference type="Proteomes" id="UP000683493">
    <property type="component" value="Chromosome"/>
</dbReference>
<dbReference type="InterPro" id="IPR017598">
    <property type="entry name" value="SulphurTrfase_DndC"/>
</dbReference>
<feature type="domain" description="Phosphoadenosine phosphosulphate reductase" evidence="1">
    <location>
        <begin position="52"/>
        <end position="234"/>
    </location>
</feature>
<dbReference type="PANTHER" id="PTHR43196">
    <property type="entry name" value="SULFATE ADENYLYLTRANSFERASE SUBUNIT 2"/>
    <property type="match status" value="1"/>
</dbReference>
<dbReference type="InterPro" id="IPR002500">
    <property type="entry name" value="PAPS_reduct_dom"/>
</dbReference>
<evidence type="ECO:0000313" key="3">
    <source>
        <dbReference type="Proteomes" id="UP000683493"/>
    </source>
</evidence>
<dbReference type="NCBIfam" id="NF005316">
    <property type="entry name" value="PRK06850.1"/>
    <property type="match status" value="1"/>
</dbReference>
<evidence type="ECO:0000313" key="2">
    <source>
        <dbReference type="EMBL" id="QWV98227.1"/>
    </source>
</evidence>
<dbReference type="PANTHER" id="PTHR43196:SF2">
    <property type="entry name" value="PHOSPHOADENOSINE PHOSPHOSULFATE REDUCTASE"/>
    <property type="match status" value="1"/>
</dbReference>
<protein>
    <submittedName>
        <fullName evidence="2">DNA phosphorothioation system sulfurtransferase DndC</fullName>
    </submittedName>
</protein>
<proteinExistence type="predicted"/>
<dbReference type="EMBL" id="CP076724">
    <property type="protein sequence ID" value="QWV98227.1"/>
    <property type="molecule type" value="Genomic_DNA"/>
</dbReference>
<reference evidence="2 3" key="1">
    <citation type="submission" date="2021-06" db="EMBL/GenBank/DDBJ databases">
        <title>Gemonas diversity in paddy soil.</title>
        <authorList>
            <person name="Liu G."/>
        </authorList>
    </citation>
    <scope>NUCLEOTIDE SEQUENCE [LARGE SCALE GENOMIC DNA]</scope>
    <source>
        <strain evidence="2 3">RG29</strain>
    </source>
</reference>
<evidence type="ECO:0000259" key="1">
    <source>
        <dbReference type="Pfam" id="PF01507"/>
    </source>
</evidence>
<gene>
    <name evidence="2" type="primary">dndC</name>
    <name evidence="2" type="ORF">KP005_02745</name>
</gene>